<accession>A0A6B9VNW3</accession>
<feature type="repeat" description="Solcar" evidence="11">
    <location>
        <begin position="128"/>
        <end position="220"/>
    </location>
</feature>
<keyword evidence="4 12" id="KW-0813">Transport</keyword>
<proteinExistence type="evidence at transcript level"/>
<evidence type="ECO:0000256" key="12">
    <source>
        <dbReference type="RuleBase" id="RU000488"/>
    </source>
</evidence>
<dbReference type="AlphaFoldDB" id="A0A6B9VNW3"/>
<keyword evidence="7" id="KW-0999">Mitochondrion inner membrane</keyword>
<dbReference type="PROSITE" id="PS50920">
    <property type="entry name" value="SOLCAR"/>
    <property type="match status" value="3"/>
</dbReference>
<feature type="repeat" description="Solcar" evidence="11">
    <location>
        <begin position="229"/>
        <end position="314"/>
    </location>
</feature>
<evidence type="ECO:0000256" key="9">
    <source>
        <dbReference type="ARBA" id="ARBA00023128"/>
    </source>
</evidence>
<reference evidence="13" key="1">
    <citation type="submission" date="2019-06" db="EMBL/GenBank/DDBJ databases">
        <authorList>
            <person name="Han L."/>
        </authorList>
    </citation>
    <scope>NUCLEOTIDE SEQUENCE</scope>
    <source>
        <tissue evidence="13">Intestines</tissue>
    </source>
</reference>
<evidence type="ECO:0000256" key="10">
    <source>
        <dbReference type="ARBA" id="ARBA00023136"/>
    </source>
</evidence>
<keyword evidence="10 11" id="KW-0472">Membrane</keyword>
<evidence type="ECO:0000256" key="6">
    <source>
        <dbReference type="ARBA" id="ARBA00022737"/>
    </source>
</evidence>
<keyword evidence="6" id="KW-0677">Repeat</keyword>
<gene>
    <name evidence="13" type="primary">UCP2</name>
</gene>
<keyword evidence="8" id="KW-1133">Transmembrane helix</keyword>
<dbReference type="GO" id="GO:0005743">
    <property type="term" value="C:mitochondrial inner membrane"/>
    <property type="evidence" value="ECO:0007669"/>
    <property type="project" value="UniProtKB-SubCell"/>
</dbReference>
<evidence type="ECO:0000256" key="8">
    <source>
        <dbReference type="ARBA" id="ARBA00022989"/>
    </source>
</evidence>
<evidence type="ECO:0000256" key="2">
    <source>
        <dbReference type="ARBA" id="ARBA00004273"/>
    </source>
</evidence>
<dbReference type="InterPro" id="IPR023395">
    <property type="entry name" value="MCP_dom_sf"/>
</dbReference>
<organism evidence="13">
    <name type="scientific">Strongylocentrotus intermedius</name>
    <name type="common">Sea urchin</name>
    <dbReference type="NCBI Taxonomy" id="7667"/>
    <lineage>
        <taxon>Eukaryota</taxon>
        <taxon>Metazoa</taxon>
        <taxon>Echinodermata</taxon>
        <taxon>Eleutherozoa</taxon>
        <taxon>Echinozoa</taxon>
        <taxon>Echinoidea</taxon>
        <taxon>Euechinoidea</taxon>
        <taxon>Echinacea</taxon>
        <taxon>Camarodonta</taxon>
        <taxon>Echinidea</taxon>
        <taxon>Strongylocentrotidae</taxon>
        <taxon>Strongylocentrotus</taxon>
    </lineage>
</organism>
<dbReference type="EMBL" id="MN065154">
    <property type="protein sequence ID" value="QHO62453.1"/>
    <property type="molecule type" value="mRNA"/>
</dbReference>
<comment type="similarity">
    <text evidence="3 12">Belongs to the mitochondrial carrier (TC 2.A.29) family.</text>
</comment>
<evidence type="ECO:0000256" key="3">
    <source>
        <dbReference type="ARBA" id="ARBA00006375"/>
    </source>
</evidence>
<dbReference type="SUPFAM" id="SSF103506">
    <property type="entry name" value="Mitochondrial carrier"/>
    <property type="match status" value="1"/>
</dbReference>
<dbReference type="InterPro" id="IPR050391">
    <property type="entry name" value="Mito_Metabolite_Transporter"/>
</dbReference>
<evidence type="ECO:0000256" key="1">
    <source>
        <dbReference type="ARBA" id="ARBA00004225"/>
    </source>
</evidence>
<protein>
    <submittedName>
        <fullName evidence="13">Mitochondrial uncoupling protein 2</fullName>
    </submittedName>
</protein>
<dbReference type="Gene3D" id="1.50.40.10">
    <property type="entry name" value="Mitochondrial carrier domain"/>
    <property type="match status" value="1"/>
</dbReference>
<name>A0A6B9VNW3_STRIE</name>
<evidence type="ECO:0000256" key="5">
    <source>
        <dbReference type="ARBA" id="ARBA00022692"/>
    </source>
</evidence>
<dbReference type="InterPro" id="IPR002067">
    <property type="entry name" value="MCP"/>
</dbReference>
<dbReference type="FunFam" id="1.50.40.10:FF:000008">
    <property type="entry name" value="Mitochondrial uncoupling protein 2"/>
    <property type="match status" value="1"/>
</dbReference>
<dbReference type="PANTHER" id="PTHR45618">
    <property type="entry name" value="MITOCHONDRIAL DICARBOXYLATE CARRIER-RELATED"/>
    <property type="match status" value="1"/>
</dbReference>
<evidence type="ECO:0000256" key="4">
    <source>
        <dbReference type="ARBA" id="ARBA00022448"/>
    </source>
</evidence>
<dbReference type="GO" id="GO:0055085">
    <property type="term" value="P:transmembrane transport"/>
    <property type="evidence" value="ECO:0007669"/>
    <property type="project" value="InterPro"/>
</dbReference>
<dbReference type="Pfam" id="PF00153">
    <property type="entry name" value="Mito_carr"/>
    <property type="match status" value="3"/>
</dbReference>
<evidence type="ECO:0000313" key="13">
    <source>
        <dbReference type="EMBL" id="QHO62453.1"/>
    </source>
</evidence>
<evidence type="ECO:0000256" key="11">
    <source>
        <dbReference type="PROSITE-ProRule" id="PRU00282"/>
    </source>
</evidence>
<dbReference type="PRINTS" id="PR00784">
    <property type="entry name" value="MTUNCOUPLING"/>
</dbReference>
<dbReference type="InterPro" id="IPR018108">
    <property type="entry name" value="MCP_transmembrane"/>
</dbReference>
<comment type="subcellular location">
    <subcellularLocation>
        <location evidence="2">Mitochondrion inner membrane</location>
    </subcellularLocation>
    <subcellularLocation>
        <location evidence="1">Mitochondrion membrane</location>
        <topology evidence="1">Multi-pass membrane protein</topology>
    </subcellularLocation>
</comment>
<keyword evidence="5 11" id="KW-0812">Transmembrane</keyword>
<keyword evidence="9" id="KW-0496">Mitochondrion</keyword>
<feature type="repeat" description="Solcar" evidence="11">
    <location>
        <begin position="11"/>
        <end position="116"/>
    </location>
</feature>
<sequence>MVGLPPTDIKPTVAVKLASAGLGGCIADLITFPLDTAKVRLQIQGESGSEVKKSSTQTTGKELRASFRYRGVFGTIWTIIRQEGPRGLYNGLIPGLQRQMCFASVRIGLYDSVKGFYAGAQKSEYGGVNIFTRISAGITTGACAVLTAQPTDVVKIRLQAQGNAVLNGAPKRYTGAINAYQTIAKEEGVRGLWKGTMPNIVRNSVVNASEVVAYDLIKEAILKRRYLKDEFPCHFIAAFGAGFVTTCVATPVDVVKTRFMNSSPGQYRGATECATQMFQKEGLLAFYKGFTPQFLRLGSWNIVMFVCYEQLKRAMILSTQHN</sequence>
<evidence type="ECO:0000256" key="7">
    <source>
        <dbReference type="ARBA" id="ARBA00022792"/>
    </source>
</evidence>